<dbReference type="InterPro" id="IPR036322">
    <property type="entry name" value="WD40_repeat_dom_sf"/>
</dbReference>
<keyword evidence="9" id="KW-0832">Ubl conjugation</keyword>
<evidence type="ECO:0000256" key="11">
    <source>
        <dbReference type="ARBA" id="ARBA00022990"/>
    </source>
</evidence>
<evidence type="ECO:0000256" key="20">
    <source>
        <dbReference type="SAM" id="MobiDB-lite"/>
    </source>
</evidence>
<dbReference type="InterPro" id="IPR020472">
    <property type="entry name" value="WD40_PAC1"/>
</dbReference>
<dbReference type="AlphaFoldDB" id="A0A8S4NM55"/>
<feature type="repeat" description="WD" evidence="19">
    <location>
        <begin position="137"/>
        <end position="178"/>
    </location>
</feature>
<evidence type="ECO:0000256" key="5">
    <source>
        <dbReference type="ARBA" id="ARBA00022552"/>
    </source>
</evidence>
<keyword evidence="12" id="KW-0539">Nucleus</keyword>
<dbReference type="PANTHER" id="PTHR19865">
    <property type="entry name" value="U3 SMALL NUCLEOLAR RNA INTERACTING PROTEIN 2"/>
    <property type="match status" value="1"/>
</dbReference>
<evidence type="ECO:0000256" key="19">
    <source>
        <dbReference type="PROSITE-ProRule" id="PRU00221"/>
    </source>
</evidence>
<evidence type="ECO:0000256" key="10">
    <source>
        <dbReference type="ARBA" id="ARBA00022884"/>
    </source>
</evidence>
<evidence type="ECO:0000313" key="21">
    <source>
        <dbReference type="EMBL" id="CAH1782690.1"/>
    </source>
</evidence>
<evidence type="ECO:0000256" key="16">
    <source>
        <dbReference type="ARBA" id="ARBA00074377"/>
    </source>
</evidence>
<evidence type="ECO:0000256" key="4">
    <source>
        <dbReference type="ARBA" id="ARBA00022499"/>
    </source>
</evidence>
<dbReference type="SUPFAM" id="SSF50978">
    <property type="entry name" value="WD40 repeat-like"/>
    <property type="match status" value="1"/>
</dbReference>
<dbReference type="GO" id="GO:0032040">
    <property type="term" value="C:small-subunit processome"/>
    <property type="evidence" value="ECO:0007669"/>
    <property type="project" value="TreeGrafter"/>
</dbReference>
<comment type="function">
    <text evidence="14">Component of a nucleolar small nuclear ribonucleoprotein particle (snoRNP) thought to participate in the processing and modification of pre-ribosomal RNA (pre-rRNA). Part of the small subunit (SSU) processome, first precursor of the small eukaryotic ribosomal subunit. During the assembly of the SSU processome in the nucleolus, many ribosome biogenesis factors, an RNA chaperone and ribosomal proteins associate with the nascent pre-rRNA and work in concert to generate RNA folding, modifications, rearrangements and cleavage as well as targeted degradation of pre-ribosomal RNA by the RNA exosome.</text>
</comment>
<dbReference type="Pfam" id="PF00400">
    <property type="entry name" value="WD40"/>
    <property type="match status" value="6"/>
</dbReference>
<evidence type="ECO:0000256" key="6">
    <source>
        <dbReference type="ARBA" id="ARBA00022553"/>
    </source>
</evidence>
<dbReference type="CDD" id="cd00200">
    <property type="entry name" value="WD40"/>
    <property type="match status" value="1"/>
</dbReference>
<dbReference type="GO" id="GO:0034511">
    <property type="term" value="F:U3 snoRNA binding"/>
    <property type="evidence" value="ECO:0007669"/>
    <property type="project" value="InterPro"/>
</dbReference>
<evidence type="ECO:0000313" key="22">
    <source>
        <dbReference type="Proteomes" id="UP000749559"/>
    </source>
</evidence>
<feature type="repeat" description="WD" evidence="19">
    <location>
        <begin position="232"/>
        <end position="273"/>
    </location>
</feature>
<keyword evidence="10" id="KW-0694">RNA-binding</keyword>
<keyword evidence="8" id="KW-0677">Repeat</keyword>
<evidence type="ECO:0000256" key="14">
    <source>
        <dbReference type="ARBA" id="ARBA00055322"/>
    </source>
</evidence>
<proteinExistence type="inferred from homology"/>
<comment type="similarity">
    <text evidence="2">Belongs to the WD repeat RRP9 family.</text>
</comment>
<keyword evidence="5" id="KW-0698">rRNA processing</keyword>
<evidence type="ECO:0000256" key="15">
    <source>
        <dbReference type="ARBA" id="ARBA00065513"/>
    </source>
</evidence>
<dbReference type="PROSITE" id="PS50082">
    <property type="entry name" value="WD_REPEATS_2"/>
    <property type="match status" value="6"/>
</dbReference>
<evidence type="ECO:0000256" key="12">
    <source>
        <dbReference type="ARBA" id="ARBA00023242"/>
    </source>
</evidence>
<reference evidence="21" key="1">
    <citation type="submission" date="2022-03" db="EMBL/GenBank/DDBJ databases">
        <authorList>
            <person name="Martin C."/>
        </authorList>
    </citation>
    <scope>NUCLEOTIDE SEQUENCE</scope>
</reference>
<comment type="subcellular location">
    <subcellularLocation>
        <location evidence="1">Nucleus</location>
        <location evidence="1">Nucleolus</location>
    </subcellularLocation>
</comment>
<feature type="region of interest" description="Disordered" evidence="20">
    <location>
        <begin position="1"/>
        <end position="74"/>
    </location>
</feature>
<evidence type="ECO:0000256" key="9">
    <source>
        <dbReference type="ARBA" id="ARBA00022843"/>
    </source>
</evidence>
<feature type="repeat" description="WD" evidence="19">
    <location>
        <begin position="315"/>
        <end position="355"/>
    </location>
</feature>
<evidence type="ECO:0000256" key="18">
    <source>
        <dbReference type="ARBA" id="ARBA00077445"/>
    </source>
</evidence>
<comment type="caution">
    <text evidence="21">The sequence shown here is derived from an EMBL/GenBank/DDBJ whole genome shotgun (WGS) entry which is preliminary data.</text>
</comment>
<feature type="compositionally biased region" description="Acidic residues" evidence="20">
    <location>
        <begin position="45"/>
        <end position="55"/>
    </location>
</feature>
<dbReference type="SMART" id="SM00320">
    <property type="entry name" value="WD40"/>
    <property type="match status" value="7"/>
</dbReference>
<feature type="repeat" description="WD" evidence="19">
    <location>
        <begin position="370"/>
        <end position="402"/>
    </location>
</feature>
<dbReference type="OrthoDB" id="189968at2759"/>
<keyword evidence="7 19" id="KW-0853">WD repeat</keyword>
<evidence type="ECO:0000256" key="13">
    <source>
        <dbReference type="ARBA" id="ARBA00023274"/>
    </source>
</evidence>
<accession>A0A8S4NM55</accession>
<dbReference type="GO" id="GO:0006364">
    <property type="term" value="P:rRNA processing"/>
    <property type="evidence" value="ECO:0007669"/>
    <property type="project" value="UniProtKB-KW"/>
</dbReference>
<dbReference type="InterPro" id="IPR015943">
    <property type="entry name" value="WD40/YVTN_repeat-like_dom_sf"/>
</dbReference>
<keyword evidence="4" id="KW-1017">Isopeptide bond</keyword>
<keyword evidence="6" id="KW-0597">Phosphoprotein</keyword>
<gene>
    <name evidence="21" type="ORF">OFUS_LOCUS9110</name>
</gene>
<dbReference type="InterPro" id="IPR001680">
    <property type="entry name" value="WD40_rpt"/>
</dbReference>
<evidence type="ECO:0000256" key="3">
    <source>
        <dbReference type="ARBA" id="ARBA00022481"/>
    </source>
</evidence>
<dbReference type="Gene3D" id="2.130.10.10">
    <property type="entry name" value="YVTN repeat-like/Quinoprotein amine dehydrogenase"/>
    <property type="match status" value="1"/>
</dbReference>
<dbReference type="Proteomes" id="UP000749559">
    <property type="component" value="Unassembled WGS sequence"/>
</dbReference>
<keyword evidence="3" id="KW-0488">Methylation</keyword>
<dbReference type="PRINTS" id="PR00320">
    <property type="entry name" value="GPROTEINBRPT"/>
</dbReference>
<organism evidence="21 22">
    <name type="scientific">Owenia fusiformis</name>
    <name type="common">Polychaete worm</name>
    <dbReference type="NCBI Taxonomy" id="6347"/>
    <lineage>
        <taxon>Eukaryota</taxon>
        <taxon>Metazoa</taxon>
        <taxon>Spiralia</taxon>
        <taxon>Lophotrochozoa</taxon>
        <taxon>Annelida</taxon>
        <taxon>Polychaeta</taxon>
        <taxon>Sedentaria</taxon>
        <taxon>Canalipalpata</taxon>
        <taxon>Sabellida</taxon>
        <taxon>Oweniida</taxon>
        <taxon>Oweniidae</taxon>
        <taxon>Owenia</taxon>
    </lineage>
</organism>
<evidence type="ECO:0000256" key="1">
    <source>
        <dbReference type="ARBA" id="ARBA00004604"/>
    </source>
</evidence>
<sequence length="467" mass="52017">MSFFIKSQGKAASKKKVLKNRKADNSREKVQATKKKRKLPKDEEIPSDSDFESGDEGVPSVHSESEEETTQEKRLRLTKQYLADLEKEEREKQDDDDVDREVISHILQQDHLEQTGKLWKQIADTYIAPSPDDVIVLRGHQLAVTCVVISTDCKHIFSASKDCSIIKWDVKTHKKLKVIHGGRKGTETKHKGHTAHILALALSSDGKFLASGDANRLIHIWNPETCELIHTFTGHRGPVTGLAFRKGTHQLFSCSQDRSVKIWSVAEMAYVETLLGHQDQITCIDSLSRDRAVTSGGRDGSVRIWKVVEESQLVFHGHKGCIDCVSLINEEHFVTGAEDNSLALWGVLKKKPLAMVQNAHDGSLSDGVAGTEQENWITSVASHQTTDLIASGSKDGCIKFWKCAQDFKSLQPLFSLPVAGFINSLAFSTDGSLLVAGVGQEHRMGRWWRIKESKNSICIINMKKTDT</sequence>
<evidence type="ECO:0000256" key="7">
    <source>
        <dbReference type="ARBA" id="ARBA00022574"/>
    </source>
</evidence>
<feature type="repeat" description="WD" evidence="19">
    <location>
        <begin position="190"/>
        <end position="231"/>
    </location>
</feature>
<evidence type="ECO:0000256" key="2">
    <source>
        <dbReference type="ARBA" id="ARBA00006777"/>
    </source>
</evidence>
<protein>
    <recommendedName>
        <fullName evidence="16">U3 small nucleolar RNA-interacting protein 2</fullName>
    </recommendedName>
    <alternativeName>
        <fullName evidence="18">RRP9 homolog</fullName>
    </alternativeName>
    <alternativeName>
        <fullName evidence="17">U3 small nucleolar ribonucleoprotein-associated 55 kDa protein</fullName>
    </alternativeName>
</protein>
<evidence type="ECO:0000256" key="17">
    <source>
        <dbReference type="ARBA" id="ARBA00076054"/>
    </source>
</evidence>
<keyword evidence="22" id="KW-1185">Reference proteome</keyword>
<dbReference type="PROSITE" id="PS50294">
    <property type="entry name" value="WD_REPEATS_REGION"/>
    <property type="match status" value="4"/>
</dbReference>
<dbReference type="EMBL" id="CAIIXF020000005">
    <property type="protein sequence ID" value="CAH1782690.1"/>
    <property type="molecule type" value="Genomic_DNA"/>
</dbReference>
<dbReference type="InterPro" id="IPR039241">
    <property type="entry name" value="Rrp9-like"/>
</dbReference>
<evidence type="ECO:0000256" key="8">
    <source>
        <dbReference type="ARBA" id="ARBA00022737"/>
    </source>
</evidence>
<feature type="repeat" description="WD" evidence="19">
    <location>
        <begin position="274"/>
        <end position="315"/>
    </location>
</feature>
<comment type="subunit">
    <text evidence="15">Interacts specifically with the U3 small nucleolar RNA (U3 snoRNA). Binds a sub-fragment of the U3 snoRNA surrounding the B/C motif (3UBC). This association with the U3BC RNA is dependent on the binding of a protein called 15.5K to the box B/C motif. The association of the protein with the U3BC RNA was found to be also dependent on a conserved RNA structure that flanks the box B/C motif. Part of the small subunit (SSU) processome, composed of more than 70 proteins and the RNA chaperone small nucleolar RNA (snoRNA) U3.</text>
</comment>
<name>A0A8S4NM55_OWEFU</name>
<dbReference type="FunFam" id="2.130.10.10:FF:000143">
    <property type="entry name" value="U3 small nucleolar RNA-interacting protein 2 isoform X2"/>
    <property type="match status" value="1"/>
</dbReference>
<keyword evidence="11" id="KW-0007">Acetylation</keyword>
<dbReference type="PANTHER" id="PTHR19865:SF0">
    <property type="entry name" value="U3 SMALL NUCLEOLAR RNA-INTERACTING PROTEIN 2"/>
    <property type="match status" value="1"/>
</dbReference>
<keyword evidence="13" id="KW-0687">Ribonucleoprotein</keyword>
<feature type="compositionally biased region" description="Basic and acidic residues" evidence="20">
    <location>
        <begin position="21"/>
        <end position="31"/>
    </location>
</feature>